<feature type="non-terminal residue" evidence="1">
    <location>
        <position position="1"/>
    </location>
</feature>
<gene>
    <name evidence="1" type="ORF">KXQ929_LOCUS42454</name>
</gene>
<organism evidence="1 2">
    <name type="scientific">Adineta steineri</name>
    <dbReference type="NCBI Taxonomy" id="433720"/>
    <lineage>
        <taxon>Eukaryota</taxon>
        <taxon>Metazoa</taxon>
        <taxon>Spiralia</taxon>
        <taxon>Gnathifera</taxon>
        <taxon>Rotifera</taxon>
        <taxon>Eurotatoria</taxon>
        <taxon>Bdelloidea</taxon>
        <taxon>Adinetida</taxon>
        <taxon>Adinetidae</taxon>
        <taxon>Adineta</taxon>
    </lineage>
</organism>
<proteinExistence type="predicted"/>
<protein>
    <submittedName>
        <fullName evidence="1">Uncharacterized protein</fullName>
    </submittedName>
</protein>
<evidence type="ECO:0000313" key="2">
    <source>
        <dbReference type="Proteomes" id="UP000663868"/>
    </source>
</evidence>
<dbReference type="EMBL" id="CAJOBB010010408">
    <property type="protein sequence ID" value="CAF4244473.1"/>
    <property type="molecule type" value="Genomic_DNA"/>
</dbReference>
<dbReference type="AlphaFoldDB" id="A0A820ECU6"/>
<name>A0A820ECU6_9BILA</name>
<comment type="caution">
    <text evidence="1">The sequence shown here is derived from an EMBL/GenBank/DDBJ whole genome shotgun (WGS) entry which is preliminary data.</text>
</comment>
<reference evidence="1" key="1">
    <citation type="submission" date="2021-02" db="EMBL/GenBank/DDBJ databases">
        <authorList>
            <person name="Nowell W R."/>
        </authorList>
    </citation>
    <scope>NUCLEOTIDE SEQUENCE</scope>
</reference>
<sequence length="24" mass="2733">SLASQMYGNSYQPYSGLGYQFKGW</sequence>
<accession>A0A820ECU6</accession>
<dbReference type="Proteomes" id="UP000663868">
    <property type="component" value="Unassembled WGS sequence"/>
</dbReference>
<evidence type="ECO:0000313" key="1">
    <source>
        <dbReference type="EMBL" id="CAF4244473.1"/>
    </source>
</evidence>